<dbReference type="InterPro" id="IPR003690">
    <property type="entry name" value="MTERF"/>
</dbReference>
<dbReference type="Pfam" id="PF02536">
    <property type="entry name" value="mTERF"/>
    <property type="match status" value="1"/>
</dbReference>
<organism evidence="4 5">
    <name type="scientific">Corchorus olitorius</name>
    <dbReference type="NCBI Taxonomy" id="93759"/>
    <lineage>
        <taxon>Eukaryota</taxon>
        <taxon>Viridiplantae</taxon>
        <taxon>Streptophyta</taxon>
        <taxon>Embryophyta</taxon>
        <taxon>Tracheophyta</taxon>
        <taxon>Spermatophyta</taxon>
        <taxon>Magnoliopsida</taxon>
        <taxon>eudicotyledons</taxon>
        <taxon>Gunneridae</taxon>
        <taxon>Pentapetalae</taxon>
        <taxon>rosids</taxon>
        <taxon>malvids</taxon>
        <taxon>Malvales</taxon>
        <taxon>Malvaceae</taxon>
        <taxon>Grewioideae</taxon>
        <taxon>Apeibeae</taxon>
        <taxon>Corchorus</taxon>
    </lineage>
</organism>
<evidence type="ECO:0000256" key="3">
    <source>
        <dbReference type="ARBA" id="ARBA00022946"/>
    </source>
</evidence>
<accession>A0A1R3HCS1</accession>
<keyword evidence="2" id="KW-0805">Transcription regulation</keyword>
<dbReference type="InterPro" id="IPR038538">
    <property type="entry name" value="MTERF_sf"/>
</dbReference>
<dbReference type="GO" id="GO:0003676">
    <property type="term" value="F:nucleic acid binding"/>
    <property type="evidence" value="ECO:0007669"/>
    <property type="project" value="InterPro"/>
</dbReference>
<dbReference type="OrthoDB" id="637682at2759"/>
<dbReference type="SMART" id="SM00733">
    <property type="entry name" value="Mterf"/>
    <property type="match status" value="3"/>
</dbReference>
<name>A0A1R3HCS1_9ROSI</name>
<proteinExistence type="inferred from homology"/>
<dbReference type="PANTHER" id="PTHR13068:SF166">
    <property type="entry name" value="TRANSCRIPTION TERMINATION FACTOR MTERF15, MITOCHONDRIAL-LIKE"/>
    <property type="match status" value="1"/>
</dbReference>
<reference evidence="5" key="1">
    <citation type="submission" date="2013-09" db="EMBL/GenBank/DDBJ databases">
        <title>Corchorus olitorius genome sequencing.</title>
        <authorList>
            <person name="Alam M."/>
            <person name="Haque M.S."/>
            <person name="Islam M.S."/>
            <person name="Emdad E.M."/>
            <person name="Islam M.M."/>
            <person name="Ahmed B."/>
            <person name="Halim A."/>
            <person name="Hossen Q.M.M."/>
            <person name="Hossain M.Z."/>
            <person name="Ahmed R."/>
            <person name="Khan M.M."/>
            <person name="Islam R."/>
            <person name="Rashid M.M."/>
            <person name="Khan S.A."/>
            <person name="Rahman M.S."/>
            <person name="Alam M."/>
            <person name="Yahiya A.S."/>
            <person name="Khan M.S."/>
            <person name="Azam M.S."/>
            <person name="Haque T."/>
            <person name="Lashkar M.Z.H."/>
            <person name="Akhand A.I."/>
            <person name="Morshed G."/>
            <person name="Roy S."/>
            <person name="Uddin K.S."/>
            <person name="Rabeya T."/>
            <person name="Hossain A.S."/>
            <person name="Chowdhury A."/>
            <person name="Snigdha A.R."/>
            <person name="Mortoza M.S."/>
            <person name="Matin S.A."/>
            <person name="Hoque S.M.E."/>
            <person name="Islam M.K."/>
            <person name="Roy D.K."/>
            <person name="Haider R."/>
            <person name="Moosa M.M."/>
            <person name="Elias S.M."/>
            <person name="Hasan A.M."/>
            <person name="Jahan S."/>
            <person name="Shafiuddin M."/>
            <person name="Mahmood N."/>
            <person name="Shommy N.S."/>
        </authorList>
    </citation>
    <scope>NUCLEOTIDE SEQUENCE [LARGE SCALE GENOMIC DNA]</scope>
    <source>
        <strain evidence="5">cv. O-4</strain>
    </source>
</reference>
<evidence type="ECO:0000313" key="5">
    <source>
        <dbReference type="Proteomes" id="UP000187203"/>
    </source>
</evidence>
<dbReference type="Proteomes" id="UP000187203">
    <property type="component" value="Unassembled WGS sequence"/>
</dbReference>
<comment type="caution">
    <text evidence="4">The sequence shown here is derived from an EMBL/GenBank/DDBJ whole genome shotgun (WGS) entry which is preliminary data.</text>
</comment>
<evidence type="ECO:0000313" key="4">
    <source>
        <dbReference type="EMBL" id="OMO68137.1"/>
    </source>
</evidence>
<protein>
    <submittedName>
        <fullName evidence="4">Mitochodrial transcription termination factor-related protein</fullName>
    </submittedName>
</protein>
<keyword evidence="2" id="KW-0804">Transcription</keyword>
<keyword evidence="3" id="KW-0809">Transit peptide</keyword>
<keyword evidence="2" id="KW-0806">Transcription termination</keyword>
<evidence type="ECO:0000256" key="1">
    <source>
        <dbReference type="ARBA" id="ARBA00007692"/>
    </source>
</evidence>
<dbReference type="EMBL" id="AWUE01020429">
    <property type="protein sequence ID" value="OMO68137.1"/>
    <property type="molecule type" value="Genomic_DNA"/>
</dbReference>
<dbReference type="STRING" id="93759.A0A1R3HCS1"/>
<gene>
    <name evidence="4" type="ORF">COLO4_29867</name>
</gene>
<dbReference type="GO" id="GO:0006353">
    <property type="term" value="P:DNA-templated transcription termination"/>
    <property type="evidence" value="ECO:0007669"/>
    <property type="project" value="UniProtKB-KW"/>
</dbReference>
<sequence>MLSRKVISYLLFYNEPSSISRLSNALRFFKTCPQFQSFTASYLINKFGFSQESALKLSKYLLFKTSQKPDSVISFFEEKGFSKTQTKTLVTKSPTILSHSVKTLSAKWDFFLSRGFSSPDLAKYLNHLTSNPEQTNHNKSNWESKFDVYKNWGLSEKQIWEAFLKYPRVISASEEKIAKTMEFLVNTMGIQNSIS</sequence>
<dbReference type="PANTHER" id="PTHR13068">
    <property type="entry name" value="CGI-12 PROTEIN-RELATED"/>
    <property type="match status" value="1"/>
</dbReference>
<dbReference type="Gene3D" id="1.25.70.10">
    <property type="entry name" value="Transcription termination factor 3, mitochondrial"/>
    <property type="match status" value="2"/>
</dbReference>
<keyword evidence="5" id="KW-1185">Reference proteome</keyword>
<comment type="similarity">
    <text evidence="1">Belongs to the mTERF family.</text>
</comment>
<evidence type="ECO:0000256" key="2">
    <source>
        <dbReference type="ARBA" id="ARBA00022472"/>
    </source>
</evidence>
<dbReference type="AlphaFoldDB" id="A0A1R3HCS1"/>